<keyword evidence="2" id="KW-1185">Reference proteome</keyword>
<sequence length="424" mass="47238">MTKDAESTTQKNKTKKKNNETVIELRNVLERRDPLGQSMVLGRTRVLHESECYGTEEDDYAEAVPRIVSCGSKKFLVGVCSVFGVAPGEVYPESRKEFILGNEVSYSDACHPQPGKAVSLHNVKTVIGRVKIRPSRLVTLEERSVVVDAPAENTNKAVDDSSESIAETVRSLRKAVQDQAAETQVLKNVLEAIKVQNSVLTQRLNCPDDPDVLFTLQGAKDFTRRTGVKTKLCAGTKPTDGDINAEATDPIDDTPVPRLEHMDDTMSVTQTQIDNLIKLLQQQPHLHQQQHHLQTQAQLHPPQSFPQLAPLRQHFMQPPTPHLWNPQQQTEPGFYGGQAHNSPSGVMVPSDKSPQYAPLMEEQKRKIAIEYNKEESARQAASQKDQDRMLDSIKASIRDVMLEQPMHGAVSQVPSRNQAKRAKS</sequence>
<organism evidence="1 2">
    <name type="scientific">Dallia pectoralis</name>
    <name type="common">Alaska blackfish</name>
    <dbReference type="NCBI Taxonomy" id="75939"/>
    <lineage>
        <taxon>Eukaryota</taxon>
        <taxon>Metazoa</taxon>
        <taxon>Chordata</taxon>
        <taxon>Craniata</taxon>
        <taxon>Vertebrata</taxon>
        <taxon>Euteleostomi</taxon>
        <taxon>Actinopterygii</taxon>
        <taxon>Neopterygii</taxon>
        <taxon>Teleostei</taxon>
        <taxon>Protacanthopterygii</taxon>
        <taxon>Esociformes</taxon>
        <taxon>Umbridae</taxon>
        <taxon>Dallia</taxon>
    </lineage>
</organism>
<comment type="caution">
    <text evidence="1">The sequence shown here is derived from an EMBL/GenBank/DDBJ whole genome shotgun (WGS) entry which is preliminary data.</text>
</comment>
<dbReference type="Proteomes" id="UP001157502">
    <property type="component" value="Chromosome 22"/>
</dbReference>
<proteinExistence type="predicted"/>
<gene>
    <name evidence="1" type="ORF">DPEC_G00256140</name>
</gene>
<protein>
    <submittedName>
        <fullName evidence="1">Uncharacterized protein</fullName>
    </submittedName>
</protein>
<reference evidence="1" key="1">
    <citation type="submission" date="2021-05" db="EMBL/GenBank/DDBJ databases">
        <authorList>
            <person name="Pan Q."/>
            <person name="Jouanno E."/>
            <person name="Zahm M."/>
            <person name="Klopp C."/>
            <person name="Cabau C."/>
            <person name="Louis A."/>
            <person name="Berthelot C."/>
            <person name="Parey E."/>
            <person name="Roest Crollius H."/>
            <person name="Montfort J."/>
            <person name="Robinson-Rechavi M."/>
            <person name="Bouchez O."/>
            <person name="Lampietro C."/>
            <person name="Lopez Roques C."/>
            <person name="Donnadieu C."/>
            <person name="Postlethwait J."/>
            <person name="Bobe J."/>
            <person name="Dillon D."/>
            <person name="Chandos A."/>
            <person name="von Hippel F."/>
            <person name="Guiguen Y."/>
        </authorList>
    </citation>
    <scope>NUCLEOTIDE SEQUENCE</scope>
    <source>
        <strain evidence="1">YG-Jan2019</strain>
    </source>
</reference>
<evidence type="ECO:0000313" key="2">
    <source>
        <dbReference type="Proteomes" id="UP001157502"/>
    </source>
</evidence>
<name>A0ACC2FUS4_DALPE</name>
<accession>A0ACC2FUS4</accession>
<dbReference type="EMBL" id="CM055749">
    <property type="protein sequence ID" value="KAJ7995073.1"/>
    <property type="molecule type" value="Genomic_DNA"/>
</dbReference>
<evidence type="ECO:0000313" key="1">
    <source>
        <dbReference type="EMBL" id="KAJ7995073.1"/>
    </source>
</evidence>